<evidence type="ECO:0008006" key="5">
    <source>
        <dbReference type="Google" id="ProtNLM"/>
    </source>
</evidence>
<name>A0A2I1I772_9ACTO</name>
<evidence type="ECO:0000256" key="2">
    <source>
        <dbReference type="SAM" id="MobiDB-lite"/>
    </source>
</evidence>
<evidence type="ECO:0000313" key="3">
    <source>
        <dbReference type="EMBL" id="PKY66977.1"/>
    </source>
</evidence>
<feature type="coiled-coil region" evidence="1">
    <location>
        <begin position="349"/>
        <end position="376"/>
    </location>
</feature>
<organism evidence="3 4">
    <name type="scientific">Schaalia turicensis</name>
    <dbReference type="NCBI Taxonomy" id="131111"/>
    <lineage>
        <taxon>Bacteria</taxon>
        <taxon>Bacillati</taxon>
        <taxon>Actinomycetota</taxon>
        <taxon>Actinomycetes</taxon>
        <taxon>Actinomycetales</taxon>
        <taxon>Actinomycetaceae</taxon>
        <taxon>Schaalia</taxon>
    </lineage>
</organism>
<accession>A0A2I1I772</accession>
<reference evidence="3 4" key="1">
    <citation type="submission" date="2017-12" db="EMBL/GenBank/DDBJ databases">
        <title>Phylogenetic diversity of female urinary microbiome.</title>
        <authorList>
            <person name="Thomas-White K."/>
            <person name="Wolfe A.J."/>
        </authorList>
    </citation>
    <scope>NUCLEOTIDE SEQUENCE [LARGE SCALE GENOMIC DNA]</scope>
    <source>
        <strain evidence="3 4">UMB0250</strain>
    </source>
</reference>
<comment type="caution">
    <text evidence="3">The sequence shown here is derived from an EMBL/GenBank/DDBJ whole genome shotgun (WGS) entry which is preliminary data.</text>
</comment>
<dbReference type="AlphaFoldDB" id="A0A2I1I772"/>
<evidence type="ECO:0000313" key="4">
    <source>
        <dbReference type="Proteomes" id="UP000234545"/>
    </source>
</evidence>
<proteinExistence type="predicted"/>
<sequence>MAKTKKRTPPTSDPRWAELSPETLQQIRAEMLAHQVGNLVAASETHLARIIRKSIDADRGAPAYEVQRLGELAQYHAQLAQAVGEDWKAIIDAAQQVVDEAREAGQGMAWADLNEAGYEPPEHVVRGLDRIAADTLRTITGLPALVLRDVLDVYQQTMAAPVAQTVTGATTSRMAMRNALADYLARGISTFTDKTGRNWRIDSYVEMAVRTGAMHAFRGSYADQLSALGLDLVMVTGNEYTCRLCAPYQGKILSLSGANTGTVKVEHATRDGVMVPVTVTASVEEAKAKGLFHPNCTHVTRAFFPGLTTTSHGHENPTVYKASQKQRGHEREIRRLKRDLEATFAPDEQTKLRRQINMHRAKIRELVAEHEQLARLRYREANMKPGYRNPIPQAPSK</sequence>
<evidence type="ECO:0000256" key="1">
    <source>
        <dbReference type="SAM" id="Coils"/>
    </source>
</evidence>
<dbReference type="RefSeq" id="WP_101627474.1">
    <property type="nucleotide sequence ID" value="NZ_PKKJ01000001.1"/>
</dbReference>
<dbReference type="OrthoDB" id="3197444at2"/>
<gene>
    <name evidence="3" type="ORF">CYJ25_01685</name>
</gene>
<protein>
    <recommendedName>
        <fullName evidence="5">Capsid protein</fullName>
    </recommendedName>
</protein>
<feature type="region of interest" description="Disordered" evidence="2">
    <location>
        <begin position="308"/>
        <end position="329"/>
    </location>
</feature>
<keyword evidence="1" id="KW-0175">Coiled coil</keyword>
<dbReference type="GO" id="GO:0005198">
    <property type="term" value="F:structural molecule activity"/>
    <property type="evidence" value="ECO:0007669"/>
    <property type="project" value="InterPro"/>
</dbReference>
<dbReference type="Pfam" id="PF06152">
    <property type="entry name" value="Phage_min_cap2"/>
    <property type="match status" value="1"/>
</dbReference>
<dbReference type="Proteomes" id="UP000234545">
    <property type="component" value="Unassembled WGS sequence"/>
</dbReference>
<dbReference type="EMBL" id="PKKJ01000001">
    <property type="protein sequence ID" value="PKY66977.1"/>
    <property type="molecule type" value="Genomic_DNA"/>
</dbReference>
<dbReference type="InterPro" id="IPR009319">
    <property type="entry name" value="Phage_A118_VSP1"/>
</dbReference>